<protein>
    <recommendedName>
        <fullName evidence="2">SPOR domain-containing protein</fullName>
    </recommendedName>
</protein>
<dbReference type="Proteomes" id="UP000245624">
    <property type="component" value="Unassembled WGS sequence"/>
</dbReference>
<gene>
    <name evidence="3" type="ORF">DLJ74_07480</name>
</gene>
<evidence type="ECO:0000313" key="4">
    <source>
        <dbReference type="Proteomes" id="UP000245624"/>
    </source>
</evidence>
<proteinExistence type="predicted"/>
<dbReference type="PROSITE" id="PS51724">
    <property type="entry name" value="SPOR"/>
    <property type="match status" value="1"/>
</dbReference>
<sequence length="282" mass="32269">MRENKGISIQINQPKKKIERKLEAESKLLDEDKPYYNEHVSSPPHYSSMKKRQNGFWKKYRSFIYSSLTAVLIGTFLGFIMLKIFVDIDPEEMAFDQTEQAVSTTKEQTKNATEANTTTSTFEGVPITGYVVQAGVFSSETTAKELLDQLNNASIPSMIWQRDDNYHVFVGVHATTDGSKQFAEEDHLENWEVYAGKEWTTEPVQLSVDTAEAEWMKEFDTILKELITNPTNVTQLEQWLAKSPEELSQALAPLIDKVKAYTAKAEMVDLLKIWYQYVNLSK</sequence>
<evidence type="ECO:0000256" key="1">
    <source>
        <dbReference type="SAM" id="Phobius"/>
    </source>
</evidence>
<organism evidence="3 4">
    <name type="scientific">Gracilibacillus dipsosauri</name>
    <dbReference type="NCBI Taxonomy" id="178340"/>
    <lineage>
        <taxon>Bacteria</taxon>
        <taxon>Bacillati</taxon>
        <taxon>Bacillota</taxon>
        <taxon>Bacilli</taxon>
        <taxon>Bacillales</taxon>
        <taxon>Bacillaceae</taxon>
        <taxon>Gracilibacillus</taxon>
    </lineage>
</organism>
<feature type="domain" description="SPOR" evidence="2">
    <location>
        <begin position="124"/>
        <end position="202"/>
    </location>
</feature>
<dbReference type="EMBL" id="QGTD01000008">
    <property type="protein sequence ID" value="PWU68287.1"/>
    <property type="molecule type" value="Genomic_DNA"/>
</dbReference>
<dbReference type="OrthoDB" id="2967208at2"/>
<name>A0A317KXR8_9BACI</name>
<keyword evidence="1" id="KW-0472">Membrane</keyword>
<reference evidence="3 4" key="1">
    <citation type="submission" date="2018-05" db="EMBL/GenBank/DDBJ databases">
        <title>Genomic analysis of Gracilibacillus dipsosauri DD1 reveals novel features of a salt-tolerant amylase.</title>
        <authorList>
            <person name="Deutch C.E."/>
            <person name="Yang S."/>
        </authorList>
    </citation>
    <scope>NUCLEOTIDE SEQUENCE [LARGE SCALE GENOMIC DNA]</scope>
    <source>
        <strain evidence="3 4">DD1</strain>
    </source>
</reference>
<dbReference type="InterPro" id="IPR036680">
    <property type="entry name" value="SPOR-like_sf"/>
</dbReference>
<feature type="transmembrane region" description="Helical" evidence="1">
    <location>
        <begin position="62"/>
        <end position="86"/>
    </location>
</feature>
<keyword evidence="4" id="KW-1185">Reference proteome</keyword>
<keyword evidence="1" id="KW-0812">Transmembrane</keyword>
<evidence type="ECO:0000259" key="2">
    <source>
        <dbReference type="PROSITE" id="PS51724"/>
    </source>
</evidence>
<evidence type="ECO:0000313" key="3">
    <source>
        <dbReference type="EMBL" id="PWU68287.1"/>
    </source>
</evidence>
<dbReference type="RefSeq" id="WP_109984002.1">
    <property type="nucleotide sequence ID" value="NZ_QGTD01000008.1"/>
</dbReference>
<dbReference type="InterPro" id="IPR007730">
    <property type="entry name" value="SPOR-like_dom"/>
</dbReference>
<dbReference type="GO" id="GO:0042834">
    <property type="term" value="F:peptidoglycan binding"/>
    <property type="evidence" value="ECO:0007669"/>
    <property type="project" value="InterPro"/>
</dbReference>
<dbReference type="AlphaFoldDB" id="A0A317KXR8"/>
<dbReference type="Gene3D" id="3.30.70.1070">
    <property type="entry name" value="Sporulation related repeat"/>
    <property type="match status" value="1"/>
</dbReference>
<keyword evidence="1" id="KW-1133">Transmembrane helix</keyword>
<dbReference type="SUPFAM" id="SSF110997">
    <property type="entry name" value="Sporulation related repeat"/>
    <property type="match status" value="1"/>
</dbReference>
<comment type="caution">
    <text evidence="3">The sequence shown here is derived from an EMBL/GenBank/DDBJ whole genome shotgun (WGS) entry which is preliminary data.</text>
</comment>
<accession>A0A317KXR8</accession>